<dbReference type="InterPro" id="IPR012318">
    <property type="entry name" value="HTH_CRP"/>
</dbReference>
<dbReference type="PROSITE" id="PS51063">
    <property type="entry name" value="HTH_CRP_2"/>
    <property type="match status" value="1"/>
</dbReference>
<gene>
    <name evidence="2" type="ORF">J2S76_001000</name>
</gene>
<reference evidence="2 3" key="1">
    <citation type="submission" date="2023-07" db="EMBL/GenBank/DDBJ databases">
        <title>Genomic Encyclopedia of Type Strains, Phase IV (KMG-IV): sequencing the most valuable type-strain genomes for metagenomic binning, comparative biology and taxonomic classification.</title>
        <authorList>
            <person name="Goeker M."/>
        </authorList>
    </citation>
    <scope>NUCLEOTIDE SEQUENCE [LARGE SCALE GENOMIC DNA]</scope>
    <source>
        <strain evidence="2 3">DSM 1277</strain>
    </source>
</reference>
<dbReference type="RefSeq" id="WP_307058091.1">
    <property type="nucleotide sequence ID" value="NZ_JAUSUH010000002.1"/>
</dbReference>
<evidence type="ECO:0000313" key="3">
    <source>
        <dbReference type="Proteomes" id="UP001238467"/>
    </source>
</evidence>
<dbReference type="SMART" id="SM00419">
    <property type="entry name" value="HTH_CRP"/>
    <property type="match status" value="1"/>
</dbReference>
<evidence type="ECO:0000259" key="1">
    <source>
        <dbReference type="PROSITE" id="PS51063"/>
    </source>
</evidence>
<dbReference type="InterPro" id="IPR014710">
    <property type="entry name" value="RmlC-like_jellyroll"/>
</dbReference>
<name>A0ABU0DDS7_9HYPH</name>
<organism evidence="2 3">
    <name type="scientific">Ancylobacter vacuolatus</name>
    <dbReference type="NCBI Taxonomy" id="223389"/>
    <lineage>
        <taxon>Bacteria</taxon>
        <taxon>Pseudomonadati</taxon>
        <taxon>Pseudomonadota</taxon>
        <taxon>Alphaproteobacteria</taxon>
        <taxon>Hyphomicrobiales</taxon>
        <taxon>Xanthobacteraceae</taxon>
        <taxon>Ancylobacter</taxon>
    </lineage>
</organism>
<keyword evidence="3" id="KW-1185">Reference proteome</keyword>
<accession>A0ABU0DDS7</accession>
<sequence length="258" mass="27372">MFVSPLPVGQPAMVPLDALMPGLERASRAVRALALAPGTRLAFPGHDADAARLYRVRAGCLALTRQLDAERRQILDILGPGRFCDGALLARLHGAAVALAPTQLEPVDEASGARASLAAQSQDVLLIRALGHVTRLGRQSAGERVAAVLLDLAAQFAEAWDEEAESLSFPLHLSRGDLADWLGLTLETVSRCMSRLREDGLIAFGKEGRLILQDLATLRRIAVGECKVEALYAAKGRTARAGRPARRGATTNSAACAT</sequence>
<dbReference type="PRINTS" id="PR00034">
    <property type="entry name" value="HTHCRP"/>
</dbReference>
<dbReference type="Pfam" id="PF13545">
    <property type="entry name" value="HTH_Crp_2"/>
    <property type="match status" value="1"/>
</dbReference>
<feature type="domain" description="HTH crp-type" evidence="1">
    <location>
        <begin position="139"/>
        <end position="216"/>
    </location>
</feature>
<dbReference type="EMBL" id="JAUSUH010000002">
    <property type="protein sequence ID" value="MDQ0346583.1"/>
    <property type="molecule type" value="Genomic_DNA"/>
</dbReference>
<proteinExistence type="predicted"/>
<dbReference type="Gene3D" id="2.60.120.10">
    <property type="entry name" value="Jelly Rolls"/>
    <property type="match status" value="1"/>
</dbReference>
<dbReference type="SUPFAM" id="SSF46785">
    <property type="entry name" value="Winged helix' DNA-binding domain"/>
    <property type="match status" value="1"/>
</dbReference>
<dbReference type="CDD" id="cd00092">
    <property type="entry name" value="HTH_CRP"/>
    <property type="match status" value="1"/>
</dbReference>
<evidence type="ECO:0000313" key="2">
    <source>
        <dbReference type="EMBL" id="MDQ0346583.1"/>
    </source>
</evidence>
<dbReference type="Proteomes" id="UP001238467">
    <property type="component" value="Unassembled WGS sequence"/>
</dbReference>
<protein>
    <submittedName>
        <fullName evidence="2">CRP/FNR family transcriptional regulator</fullName>
    </submittedName>
</protein>
<dbReference type="InterPro" id="IPR036390">
    <property type="entry name" value="WH_DNA-bd_sf"/>
</dbReference>
<comment type="caution">
    <text evidence="2">The sequence shown here is derived from an EMBL/GenBank/DDBJ whole genome shotgun (WGS) entry which is preliminary data.</text>
</comment>